<dbReference type="Proteomes" id="UP001066276">
    <property type="component" value="Chromosome 9"/>
</dbReference>
<protein>
    <submittedName>
        <fullName evidence="2">Uncharacterized protein</fullName>
    </submittedName>
</protein>
<evidence type="ECO:0000256" key="1">
    <source>
        <dbReference type="SAM" id="MobiDB-lite"/>
    </source>
</evidence>
<evidence type="ECO:0000313" key="2">
    <source>
        <dbReference type="EMBL" id="KAJ1104487.1"/>
    </source>
</evidence>
<gene>
    <name evidence="2" type="ORF">NDU88_001898</name>
</gene>
<feature type="compositionally biased region" description="Basic and acidic residues" evidence="1">
    <location>
        <begin position="71"/>
        <end position="90"/>
    </location>
</feature>
<organism evidence="2 3">
    <name type="scientific">Pleurodeles waltl</name>
    <name type="common">Iberian ribbed newt</name>
    <dbReference type="NCBI Taxonomy" id="8319"/>
    <lineage>
        <taxon>Eukaryota</taxon>
        <taxon>Metazoa</taxon>
        <taxon>Chordata</taxon>
        <taxon>Craniata</taxon>
        <taxon>Vertebrata</taxon>
        <taxon>Euteleostomi</taxon>
        <taxon>Amphibia</taxon>
        <taxon>Batrachia</taxon>
        <taxon>Caudata</taxon>
        <taxon>Salamandroidea</taxon>
        <taxon>Salamandridae</taxon>
        <taxon>Pleurodelinae</taxon>
        <taxon>Pleurodeles</taxon>
    </lineage>
</organism>
<keyword evidence="3" id="KW-1185">Reference proteome</keyword>
<reference evidence="2" key="1">
    <citation type="journal article" date="2022" name="bioRxiv">
        <title>Sequencing and chromosome-scale assembly of the giantPleurodeles waltlgenome.</title>
        <authorList>
            <person name="Brown T."/>
            <person name="Elewa A."/>
            <person name="Iarovenko S."/>
            <person name="Subramanian E."/>
            <person name="Araus A.J."/>
            <person name="Petzold A."/>
            <person name="Susuki M."/>
            <person name="Suzuki K.-i.T."/>
            <person name="Hayashi T."/>
            <person name="Toyoda A."/>
            <person name="Oliveira C."/>
            <person name="Osipova E."/>
            <person name="Leigh N.D."/>
            <person name="Simon A."/>
            <person name="Yun M.H."/>
        </authorList>
    </citation>
    <scope>NUCLEOTIDE SEQUENCE</scope>
    <source>
        <strain evidence="2">20211129_DDA</strain>
        <tissue evidence="2">Liver</tissue>
    </source>
</reference>
<feature type="region of interest" description="Disordered" evidence="1">
    <location>
        <begin position="64"/>
        <end position="97"/>
    </location>
</feature>
<proteinExistence type="predicted"/>
<name>A0AAV7MLS6_PLEWA</name>
<evidence type="ECO:0000313" key="3">
    <source>
        <dbReference type="Proteomes" id="UP001066276"/>
    </source>
</evidence>
<accession>A0AAV7MLS6</accession>
<dbReference type="AlphaFoldDB" id="A0AAV7MLS6"/>
<comment type="caution">
    <text evidence="2">The sequence shown here is derived from an EMBL/GenBank/DDBJ whole genome shotgun (WGS) entry which is preliminary data.</text>
</comment>
<dbReference type="EMBL" id="JANPWB010000013">
    <property type="protein sequence ID" value="KAJ1104487.1"/>
    <property type="molecule type" value="Genomic_DNA"/>
</dbReference>
<feature type="region of interest" description="Disordered" evidence="1">
    <location>
        <begin position="33"/>
        <end position="52"/>
    </location>
</feature>
<sequence length="97" mass="10510">MPVTSPTCIRIGILRGAPSPRAALIALLAPRLAPSSRGRGRARRPSGAAPGGWCCDVVVGMTAREPAQTRPRPDLPLEEPPRALRSEFRPRRPPCRR</sequence>